<sequence length="145" mass="17018">MTRIYSASTNINNLDLTLIEGYKSKSKKDSTFFSESGIFSMYKDELVKHVYNDVDILQHQVGNIKLAIDKSIVQKQRYHYQLPYGYLVQRTETVDYKLCDNSEVKLVIVFENNIPIDLYFYTKQDYTHPEVENAVSTFLSLLNFY</sequence>
<name>A0A6C0CNH9_9ZZZZ</name>
<proteinExistence type="predicted"/>
<protein>
    <submittedName>
        <fullName evidence="1">Uncharacterized protein</fullName>
    </submittedName>
</protein>
<accession>A0A6C0CNH9</accession>
<reference evidence="1" key="1">
    <citation type="journal article" date="2020" name="Nature">
        <title>Giant virus diversity and host interactions through global metagenomics.</title>
        <authorList>
            <person name="Schulz F."/>
            <person name="Roux S."/>
            <person name="Paez-Espino D."/>
            <person name="Jungbluth S."/>
            <person name="Walsh D.A."/>
            <person name="Denef V.J."/>
            <person name="McMahon K.D."/>
            <person name="Konstantinidis K.T."/>
            <person name="Eloe-Fadrosh E.A."/>
            <person name="Kyrpides N.C."/>
            <person name="Woyke T."/>
        </authorList>
    </citation>
    <scope>NUCLEOTIDE SEQUENCE</scope>
    <source>
        <strain evidence="1">GVMAG-M-3300021425-30</strain>
    </source>
</reference>
<organism evidence="1">
    <name type="scientific">viral metagenome</name>
    <dbReference type="NCBI Taxonomy" id="1070528"/>
    <lineage>
        <taxon>unclassified sequences</taxon>
        <taxon>metagenomes</taxon>
        <taxon>organismal metagenomes</taxon>
    </lineage>
</organism>
<dbReference type="AlphaFoldDB" id="A0A6C0CNH9"/>
<evidence type="ECO:0000313" key="1">
    <source>
        <dbReference type="EMBL" id="QHT06356.1"/>
    </source>
</evidence>
<dbReference type="EMBL" id="MN739467">
    <property type="protein sequence ID" value="QHT06356.1"/>
    <property type="molecule type" value="Genomic_DNA"/>
</dbReference>